<evidence type="ECO:0000259" key="4">
    <source>
        <dbReference type="Pfam" id="PF01389"/>
    </source>
</evidence>
<comment type="caution">
    <text evidence="5">The sequence shown here is derived from an EMBL/GenBank/DDBJ whole genome shotgun (WGS) entry which is preliminary data.</text>
</comment>
<dbReference type="InterPro" id="IPR011250">
    <property type="entry name" value="OMP/PagP_B-barrel"/>
</dbReference>
<keyword evidence="3" id="KW-0732">Signal</keyword>
<accession>A0ABS1WQC2</accession>
<feature type="chain" id="PRO_5045087626" evidence="3">
    <location>
        <begin position="24"/>
        <end position="263"/>
    </location>
</feature>
<feature type="domain" description="Outer membrane protein OmpA-like transmembrane" evidence="4">
    <location>
        <begin position="78"/>
        <end position="262"/>
    </location>
</feature>
<keyword evidence="2" id="KW-0406">Ion transport</keyword>
<dbReference type="PROSITE" id="PS51257">
    <property type="entry name" value="PROKAR_LIPOPROTEIN"/>
    <property type="match status" value="1"/>
</dbReference>
<comment type="similarity">
    <text evidence="1">Belongs to the outer membrane OOP (TC 1.B.6) superfamily. OmpA family.</text>
</comment>
<dbReference type="Proteomes" id="UP000661077">
    <property type="component" value="Unassembled WGS sequence"/>
</dbReference>
<evidence type="ECO:0000256" key="2">
    <source>
        <dbReference type="ARBA" id="ARBA00023114"/>
    </source>
</evidence>
<dbReference type="EMBL" id="JAEVLS010000001">
    <property type="protein sequence ID" value="MBM0103161.1"/>
    <property type="molecule type" value="Genomic_DNA"/>
</dbReference>
<dbReference type="Gene3D" id="2.40.160.20">
    <property type="match status" value="1"/>
</dbReference>
<keyword evidence="2" id="KW-0813">Transport</keyword>
<reference evidence="5 6" key="1">
    <citation type="journal article" date="2021" name="Int. J. Syst. Evol. Microbiol.">
        <title>Steroidobacter gossypii sp. nov., isolated from soil of cotton cropping field.</title>
        <authorList>
            <person name="Huang R."/>
            <person name="Yang S."/>
            <person name="Zhen C."/>
            <person name="Liu W."/>
        </authorList>
    </citation>
    <scope>NUCLEOTIDE SEQUENCE [LARGE SCALE GENOMIC DNA]</scope>
    <source>
        <strain evidence="5 6">S1-65</strain>
    </source>
</reference>
<keyword evidence="2" id="KW-0626">Porin</keyword>
<gene>
    <name evidence="5" type="ORF">JM946_00310</name>
</gene>
<dbReference type="SUPFAM" id="SSF56925">
    <property type="entry name" value="OMPA-like"/>
    <property type="match status" value="1"/>
</dbReference>
<evidence type="ECO:0000313" key="5">
    <source>
        <dbReference type="EMBL" id="MBM0103161.1"/>
    </source>
</evidence>
<keyword evidence="2" id="KW-0812">Transmembrane</keyword>
<keyword evidence="6" id="KW-1185">Reference proteome</keyword>
<name>A0ABS1WQC2_9GAMM</name>
<feature type="signal peptide" evidence="3">
    <location>
        <begin position="1"/>
        <end position="23"/>
    </location>
</feature>
<dbReference type="Pfam" id="PF01389">
    <property type="entry name" value="OmpA_membrane"/>
    <property type="match status" value="1"/>
</dbReference>
<evidence type="ECO:0000256" key="1">
    <source>
        <dbReference type="ARBA" id="ARBA00005710"/>
    </source>
</evidence>
<dbReference type="RefSeq" id="WP_203165147.1">
    <property type="nucleotide sequence ID" value="NZ_JAEVLS010000001.1"/>
</dbReference>
<evidence type="ECO:0000256" key="3">
    <source>
        <dbReference type="SAM" id="SignalP"/>
    </source>
</evidence>
<evidence type="ECO:0000313" key="6">
    <source>
        <dbReference type="Proteomes" id="UP000661077"/>
    </source>
</evidence>
<dbReference type="InterPro" id="IPR000498">
    <property type="entry name" value="OmpA-like_TM_dom"/>
</dbReference>
<protein>
    <submittedName>
        <fullName evidence="5">Outer membrane beta-barrel protein</fullName>
    </submittedName>
</protein>
<organism evidence="5 6">
    <name type="scientific">Steroidobacter gossypii</name>
    <dbReference type="NCBI Taxonomy" id="2805490"/>
    <lineage>
        <taxon>Bacteria</taxon>
        <taxon>Pseudomonadati</taxon>
        <taxon>Pseudomonadota</taxon>
        <taxon>Gammaproteobacteria</taxon>
        <taxon>Steroidobacterales</taxon>
        <taxon>Steroidobacteraceae</taxon>
        <taxon>Steroidobacter</taxon>
    </lineage>
</organism>
<proteinExistence type="inferred from homology"/>
<sequence>MNNKAGWLAGLALGCALATPAQADDEDYRGFYFTAWGGSGEYDVPGKSANDASITAGLPAELATLPIQPFTQVTLSPEGSTQDDSLTPWGAQIGYRFNRWVAVEAGYVNLGEFLYSMTGTLTGDYGFFCDTCDPVDIYVRPLSGDFQRARQITSTGITASVLGMFPASQHFDLHVRGGLYYADTRVTNRLRYMSAEFEDDVFNLYHRRVDASQTELFAGIGGAWNINESFSLRVEYQKYFDVGDDEKAGESDVDVINLSVLFK</sequence>